<dbReference type="RefSeq" id="WP_050724654.1">
    <property type="nucleotide sequence ID" value="NZ_CP012332.1"/>
</dbReference>
<dbReference type="Pfam" id="PF03652">
    <property type="entry name" value="RuvX"/>
    <property type="match status" value="1"/>
</dbReference>
<evidence type="ECO:0000256" key="3">
    <source>
        <dbReference type="ARBA" id="ARBA00022722"/>
    </source>
</evidence>
<dbReference type="GO" id="GO:0016788">
    <property type="term" value="F:hydrolase activity, acting on ester bonds"/>
    <property type="evidence" value="ECO:0007669"/>
    <property type="project" value="UniProtKB-UniRule"/>
</dbReference>
<feature type="domain" description="YqgF/RNase H-like" evidence="6">
    <location>
        <begin position="1"/>
        <end position="100"/>
    </location>
</feature>
<dbReference type="InterPro" id="IPR037027">
    <property type="entry name" value="YqgF/RNaseH-like_dom_sf"/>
</dbReference>
<dbReference type="NCBIfam" id="TIGR00250">
    <property type="entry name" value="RNAse_H_YqgF"/>
    <property type="match status" value="1"/>
</dbReference>
<comment type="similarity">
    <text evidence="5">Belongs to the YqgF HJR family.</text>
</comment>
<dbReference type="InterPro" id="IPR006641">
    <property type="entry name" value="YqgF/RNaseH-like_dom"/>
</dbReference>
<dbReference type="CDD" id="cd16964">
    <property type="entry name" value="YqgF"/>
    <property type="match status" value="1"/>
</dbReference>
<evidence type="ECO:0000256" key="1">
    <source>
        <dbReference type="ARBA" id="ARBA00022490"/>
    </source>
</evidence>
<name>A0A0K1P9H9_9BACT</name>
<dbReference type="EMBL" id="CP012332">
    <property type="protein sequence ID" value="AKU90167.1"/>
    <property type="molecule type" value="Genomic_DNA"/>
</dbReference>
<comment type="subcellular location">
    <subcellularLocation>
        <location evidence="5">Cytoplasm</location>
    </subcellularLocation>
</comment>
<keyword evidence="4 5" id="KW-0378">Hydrolase</keyword>
<comment type="function">
    <text evidence="5">Could be a nuclease involved in processing of the 5'-end of pre-16S rRNA.</text>
</comment>
<evidence type="ECO:0000256" key="4">
    <source>
        <dbReference type="ARBA" id="ARBA00022801"/>
    </source>
</evidence>
<dbReference type="PATRIC" id="fig|1391653.3.peg.571"/>
<evidence type="ECO:0000256" key="5">
    <source>
        <dbReference type="HAMAP-Rule" id="MF_00651"/>
    </source>
</evidence>
<accession>A0A0K1P9H9</accession>
<dbReference type="STRING" id="1391653.AKJ08_0554"/>
<dbReference type="InterPro" id="IPR005227">
    <property type="entry name" value="YqgF"/>
</dbReference>
<protein>
    <recommendedName>
        <fullName evidence="5">Putative pre-16S rRNA nuclease</fullName>
        <ecNumber evidence="5">3.1.-.-</ecNumber>
    </recommendedName>
</protein>
<evidence type="ECO:0000256" key="2">
    <source>
        <dbReference type="ARBA" id="ARBA00022517"/>
    </source>
</evidence>
<dbReference type="SUPFAM" id="SSF53098">
    <property type="entry name" value="Ribonuclease H-like"/>
    <property type="match status" value="1"/>
</dbReference>
<dbReference type="OrthoDB" id="9796140at2"/>
<dbReference type="EC" id="3.1.-.-" evidence="5"/>
<evidence type="ECO:0000313" key="8">
    <source>
        <dbReference type="Proteomes" id="UP000055590"/>
    </source>
</evidence>
<dbReference type="Proteomes" id="UP000055590">
    <property type="component" value="Chromosome"/>
</dbReference>
<evidence type="ECO:0000313" key="7">
    <source>
        <dbReference type="EMBL" id="AKU90167.1"/>
    </source>
</evidence>
<gene>
    <name evidence="7" type="ORF">AKJ08_0554</name>
</gene>
<dbReference type="GO" id="GO:0000967">
    <property type="term" value="P:rRNA 5'-end processing"/>
    <property type="evidence" value="ECO:0007669"/>
    <property type="project" value="UniProtKB-UniRule"/>
</dbReference>
<dbReference type="KEGG" id="vin:AKJ08_0554"/>
<sequence>MRLLSLDVGDKTIGVAISEMASWTSPITTILRRNLEADMATLQGIIEERDPERIVIGLPLNMDDSEGPRAAKTRRFAAAARERFGVPIVLWDERLSTFEADQRLEEAGVPAHKRKAMIDMVAAQVILEAYLAAGAPERGLE</sequence>
<dbReference type="HAMAP" id="MF_00651">
    <property type="entry name" value="Nuclease_YqgF"/>
    <property type="match status" value="1"/>
</dbReference>
<keyword evidence="2 5" id="KW-0690">Ribosome biogenesis</keyword>
<dbReference type="GO" id="GO:0004518">
    <property type="term" value="F:nuclease activity"/>
    <property type="evidence" value="ECO:0007669"/>
    <property type="project" value="UniProtKB-KW"/>
</dbReference>
<dbReference type="Gene3D" id="3.30.420.140">
    <property type="entry name" value="YqgF/RNase H-like domain"/>
    <property type="match status" value="1"/>
</dbReference>
<dbReference type="GO" id="GO:0005829">
    <property type="term" value="C:cytosol"/>
    <property type="evidence" value="ECO:0007669"/>
    <property type="project" value="TreeGrafter"/>
</dbReference>
<dbReference type="SMART" id="SM00732">
    <property type="entry name" value="YqgFc"/>
    <property type="match status" value="1"/>
</dbReference>
<keyword evidence="8" id="KW-1185">Reference proteome</keyword>
<keyword evidence="1 5" id="KW-0963">Cytoplasm</keyword>
<evidence type="ECO:0000259" key="6">
    <source>
        <dbReference type="SMART" id="SM00732"/>
    </source>
</evidence>
<reference evidence="7 8" key="1">
    <citation type="submission" date="2015-08" db="EMBL/GenBank/DDBJ databases">
        <authorList>
            <person name="Babu N.S."/>
            <person name="Beckwith C.J."/>
            <person name="Beseler K.G."/>
            <person name="Brison A."/>
            <person name="Carone J.V."/>
            <person name="Caskin T.P."/>
            <person name="Diamond M."/>
            <person name="Durham M.E."/>
            <person name="Foxe J.M."/>
            <person name="Go M."/>
            <person name="Henderson B.A."/>
            <person name="Jones I.B."/>
            <person name="McGettigan J.A."/>
            <person name="Micheletti S.J."/>
            <person name="Nasrallah M.E."/>
            <person name="Ortiz D."/>
            <person name="Piller C.R."/>
            <person name="Privatt S.R."/>
            <person name="Schneider S.L."/>
            <person name="Sharp S."/>
            <person name="Smith T.C."/>
            <person name="Stanton J.D."/>
            <person name="Ullery H.E."/>
            <person name="Wilson R.J."/>
            <person name="Serrano M.G."/>
            <person name="Buck G."/>
            <person name="Lee V."/>
            <person name="Wang Y."/>
            <person name="Carvalho R."/>
            <person name="Voegtly L."/>
            <person name="Shi R."/>
            <person name="Duckworth R."/>
            <person name="Johnson A."/>
            <person name="Loviza R."/>
            <person name="Walstead R."/>
            <person name="Shah Z."/>
            <person name="Kiflezghi M."/>
            <person name="Wade K."/>
            <person name="Ball S.L."/>
            <person name="Bradley K.W."/>
            <person name="Asai D.J."/>
            <person name="Bowman C.A."/>
            <person name="Russell D.A."/>
            <person name="Pope W.H."/>
            <person name="Jacobs-Sera D."/>
            <person name="Hendrix R.W."/>
            <person name="Hatfull G.F."/>
        </authorList>
    </citation>
    <scope>NUCLEOTIDE SEQUENCE [LARGE SCALE GENOMIC DNA]</scope>
    <source>
        <strain evidence="7 8">DSM 27710</strain>
    </source>
</reference>
<dbReference type="AlphaFoldDB" id="A0A0K1P9H9"/>
<proteinExistence type="inferred from homology"/>
<dbReference type="PANTHER" id="PTHR33317:SF4">
    <property type="entry name" value="POLYNUCLEOTIDYL TRANSFERASE, RIBONUCLEASE H-LIKE SUPERFAMILY PROTEIN"/>
    <property type="match status" value="1"/>
</dbReference>
<keyword evidence="3 5" id="KW-0540">Nuclease</keyword>
<dbReference type="InterPro" id="IPR012337">
    <property type="entry name" value="RNaseH-like_sf"/>
</dbReference>
<organism evidence="7 8">
    <name type="scientific">Vulgatibacter incomptus</name>
    <dbReference type="NCBI Taxonomy" id="1391653"/>
    <lineage>
        <taxon>Bacteria</taxon>
        <taxon>Pseudomonadati</taxon>
        <taxon>Myxococcota</taxon>
        <taxon>Myxococcia</taxon>
        <taxon>Myxococcales</taxon>
        <taxon>Cystobacterineae</taxon>
        <taxon>Vulgatibacteraceae</taxon>
        <taxon>Vulgatibacter</taxon>
    </lineage>
</organism>
<dbReference type="PANTHER" id="PTHR33317">
    <property type="entry name" value="POLYNUCLEOTIDYL TRANSFERASE, RIBONUCLEASE H-LIKE SUPERFAMILY PROTEIN"/>
    <property type="match status" value="1"/>
</dbReference>